<evidence type="ECO:0000256" key="1">
    <source>
        <dbReference type="ARBA" id="ARBA00022801"/>
    </source>
</evidence>
<dbReference type="SMR" id="G4YNR9"/>
<accession>G4YNR9</accession>
<dbReference type="InParanoid" id="G4YNR9"/>
<dbReference type="SUPFAM" id="SSF53474">
    <property type="entry name" value="alpha/beta-Hydrolases"/>
    <property type="match status" value="1"/>
</dbReference>
<evidence type="ECO:0000259" key="2">
    <source>
        <dbReference type="Pfam" id="PF07859"/>
    </source>
</evidence>
<feature type="domain" description="Alpha/beta hydrolase fold-3" evidence="2">
    <location>
        <begin position="14"/>
        <end position="186"/>
    </location>
</feature>
<dbReference type="OMA" id="GTHDLFH"/>
<dbReference type="Gene3D" id="3.40.50.1820">
    <property type="entry name" value="alpha/beta hydrolase"/>
    <property type="match status" value="1"/>
</dbReference>
<dbReference type="InterPro" id="IPR029058">
    <property type="entry name" value="AB_hydrolase_fold"/>
</dbReference>
<dbReference type="GO" id="GO:0016787">
    <property type="term" value="F:hydrolase activity"/>
    <property type="evidence" value="ECO:0007669"/>
    <property type="project" value="UniProtKB-KW"/>
</dbReference>
<organism evidence="3 4">
    <name type="scientific">Phytophthora sojae (strain P6497)</name>
    <name type="common">Soybean stem and root rot agent</name>
    <name type="synonym">Phytophthora megasperma f. sp. glycines</name>
    <dbReference type="NCBI Taxonomy" id="1094619"/>
    <lineage>
        <taxon>Eukaryota</taxon>
        <taxon>Sar</taxon>
        <taxon>Stramenopiles</taxon>
        <taxon>Oomycota</taxon>
        <taxon>Peronosporomycetes</taxon>
        <taxon>Peronosporales</taxon>
        <taxon>Peronosporaceae</taxon>
        <taxon>Phytophthora</taxon>
    </lineage>
</organism>
<evidence type="ECO:0000313" key="4">
    <source>
        <dbReference type="Proteomes" id="UP000002640"/>
    </source>
</evidence>
<protein>
    <recommendedName>
        <fullName evidence="2">Alpha/beta hydrolase fold-3 domain-containing protein</fullName>
    </recommendedName>
</protein>
<keyword evidence="4" id="KW-1185">Reference proteome</keyword>
<dbReference type="PANTHER" id="PTHR48081">
    <property type="entry name" value="AB HYDROLASE SUPERFAMILY PROTEIN C4A8.06C"/>
    <property type="match status" value="1"/>
</dbReference>
<dbReference type="RefSeq" id="XP_009517849.1">
    <property type="nucleotide sequence ID" value="XM_009519554.1"/>
</dbReference>
<dbReference type="EMBL" id="JH159151">
    <property type="protein sequence ID" value="EGZ30574.1"/>
    <property type="molecule type" value="Genomic_DNA"/>
</dbReference>
<dbReference type="KEGG" id="psoj:PHYSODRAFT_553564"/>
<name>G4YNR9_PHYSP</name>
<dbReference type="InterPro" id="IPR013094">
    <property type="entry name" value="AB_hydrolase_3"/>
</dbReference>
<dbReference type="AlphaFoldDB" id="G4YNR9"/>
<dbReference type="Proteomes" id="UP000002640">
    <property type="component" value="Unassembled WGS sequence"/>
</dbReference>
<keyword evidence="1" id="KW-0378">Hydrolase</keyword>
<dbReference type="STRING" id="1094619.G4YNR9"/>
<reference evidence="3 4" key="1">
    <citation type="journal article" date="2006" name="Science">
        <title>Phytophthora genome sequences uncover evolutionary origins and mechanisms of pathogenesis.</title>
        <authorList>
            <person name="Tyler B.M."/>
            <person name="Tripathy S."/>
            <person name="Zhang X."/>
            <person name="Dehal P."/>
            <person name="Jiang R.H."/>
            <person name="Aerts A."/>
            <person name="Arredondo F.D."/>
            <person name="Baxter L."/>
            <person name="Bensasson D."/>
            <person name="Beynon J.L."/>
            <person name="Chapman J."/>
            <person name="Damasceno C.M."/>
            <person name="Dorrance A.E."/>
            <person name="Dou D."/>
            <person name="Dickerman A.W."/>
            <person name="Dubchak I.L."/>
            <person name="Garbelotto M."/>
            <person name="Gijzen M."/>
            <person name="Gordon S.G."/>
            <person name="Govers F."/>
            <person name="Grunwald N.J."/>
            <person name="Huang W."/>
            <person name="Ivors K.L."/>
            <person name="Jones R.W."/>
            <person name="Kamoun S."/>
            <person name="Krampis K."/>
            <person name="Lamour K.H."/>
            <person name="Lee M.K."/>
            <person name="McDonald W.H."/>
            <person name="Medina M."/>
            <person name="Meijer H.J."/>
            <person name="Nordberg E.K."/>
            <person name="Maclean D.J."/>
            <person name="Ospina-Giraldo M.D."/>
            <person name="Morris P.F."/>
            <person name="Phuntumart V."/>
            <person name="Putnam N.H."/>
            <person name="Rash S."/>
            <person name="Rose J.K."/>
            <person name="Sakihama Y."/>
            <person name="Salamov A.A."/>
            <person name="Savidor A."/>
            <person name="Scheuring C.F."/>
            <person name="Smith B.M."/>
            <person name="Sobral B.W."/>
            <person name="Terry A."/>
            <person name="Torto-Alalibo T.A."/>
            <person name="Win J."/>
            <person name="Xu Z."/>
            <person name="Zhang H."/>
            <person name="Grigoriev I.V."/>
            <person name="Rokhsar D.S."/>
            <person name="Boore J.L."/>
        </authorList>
    </citation>
    <scope>NUCLEOTIDE SEQUENCE [LARGE SCALE GENOMIC DNA]</scope>
    <source>
        <strain evidence="3 4">P6497</strain>
    </source>
</reference>
<dbReference type="InterPro" id="IPR050300">
    <property type="entry name" value="GDXG_lipolytic_enzyme"/>
</dbReference>
<proteinExistence type="predicted"/>
<dbReference type="PANTHER" id="PTHR48081:SF8">
    <property type="entry name" value="ALPHA_BETA HYDROLASE FOLD-3 DOMAIN-CONTAINING PROTEIN-RELATED"/>
    <property type="match status" value="1"/>
</dbReference>
<gene>
    <name evidence="3" type="ORF">PHYSODRAFT_553564</name>
</gene>
<sequence>MIMGNRFTGLEVLVPYLDSFNAIIISPEYRLAPEHPSPIPFEEAYATLKWTGDNLKDLCIDPARLMLAGTSGGGAICAGVTLLARERGGPKVCGQLLVAPMLDDRNESVSACQFDEGGRWSTRSNRFAWSCASGRATDLSGLPSTYLEVGSAEVCRDEVVAYASKLWASRVQAELHVWPGGYHNFAAHAELSKKALRARRQWVESLLSKSKTRPKTEQDI</sequence>
<dbReference type="GeneID" id="20662916"/>
<dbReference type="Pfam" id="PF07859">
    <property type="entry name" value="Abhydrolase_3"/>
    <property type="match status" value="1"/>
</dbReference>
<evidence type="ECO:0000313" key="3">
    <source>
        <dbReference type="EMBL" id="EGZ30574.1"/>
    </source>
</evidence>